<organism evidence="6">
    <name type="scientific">Thermohahella caldifontis</name>
    <dbReference type="NCBI Taxonomy" id="3142973"/>
    <lineage>
        <taxon>Bacteria</taxon>
        <taxon>Pseudomonadati</taxon>
        <taxon>Pseudomonadota</taxon>
        <taxon>Gammaproteobacteria</taxon>
        <taxon>Oceanospirillales</taxon>
        <taxon>Hahellaceae</taxon>
        <taxon>Thermohahella</taxon>
    </lineage>
</organism>
<dbReference type="RefSeq" id="WP_369602366.1">
    <property type="nucleotide sequence ID" value="NZ_CP154858.1"/>
</dbReference>
<dbReference type="SUPFAM" id="SSF58104">
    <property type="entry name" value="Methyl-accepting chemotaxis protein (MCP) signaling domain"/>
    <property type="match status" value="1"/>
</dbReference>
<dbReference type="GO" id="GO:0016020">
    <property type="term" value="C:membrane"/>
    <property type="evidence" value="ECO:0007669"/>
    <property type="project" value="UniProtKB-SubCell"/>
</dbReference>
<dbReference type="PANTHER" id="PTHR32089:SF112">
    <property type="entry name" value="LYSOZYME-LIKE PROTEIN-RELATED"/>
    <property type="match status" value="1"/>
</dbReference>
<feature type="coiled-coil region" evidence="4">
    <location>
        <begin position="222"/>
        <end position="256"/>
    </location>
</feature>
<dbReference type="PANTHER" id="PTHR32089">
    <property type="entry name" value="METHYL-ACCEPTING CHEMOTAXIS PROTEIN MCPB"/>
    <property type="match status" value="1"/>
</dbReference>
<evidence type="ECO:0000256" key="2">
    <source>
        <dbReference type="ARBA" id="ARBA00023224"/>
    </source>
</evidence>
<dbReference type="Pfam" id="PF00015">
    <property type="entry name" value="MCPsignal"/>
    <property type="match status" value="1"/>
</dbReference>
<dbReference type="SMART" id="SM00283">
    <property type="entry name" value="MA"/>
    <property type="match status" value="1"/>
</dbReference>
<dbReference type="Gene3D" id="1.10.287.950">
    <property type="entry name" value="Methyl-accepting chemotaxis protein"/>
    <property type="match status" value="1"/>
</dbReference>
<accession>A0AB39UYH0</accession>
<keyword evidence="2 3" id="KW-0807">Transducer</keyword>
<evidence type="ECO:0000256" key="1">
    <source>
        <dbReference type="ARBA" id="ARBA00004370"/>
    </source>
</evidence>
<comment type="subcellular location">
    <subcellularLocation>
        <location evidence="1">Membrane</location>
    </subcellularLocation>
</comment>
<proteinExistence type="predicted"/>
<feature type="domain" description="Methyl-accepting transducer" evidence="5">
    <location>
        <begin position="311"/>
        <end position="360"/>
    </location>
</feature>
<gene>
    <name evidence="6" type="ORF">AAIA72_05210</name>
</gene>
<reference evidence="6" key="1">
    <citation type="submission" date="2024-05" db="EMBL/GenBank/DDBJ databases">
        <title>Genome sequencing of novel strain.</title>
        <authorList>
            <person name="Ganbat D."/>
            <person name="Ganbat S."/>
            <person name="Lee S.-J."/>
        </authorList>
    </citation>
    <scope>NUCLEOTIDE SEQUENCE</scope>
    <source>
        <strain evidence="6">SMD15-11</strain>
    </source>
</reference>
<evidence type="ECO:0000313" key="6">
    <source>
        <dbReference type="EMBL" id="XDT73372.1"/>
    </source>
</evidence>
<dbReference type="PROSITE" id="PS50111">
    <property type="entry name" value="CHEMOTAXIS_TRANSDUC_2"/>
    <property type="match status" value="1"/>
</dbReference>
<protein>
    <submittedName>
        <fullName evidence="6">Methyl-accepting chemotaxis protein</fullName>
    </submittedName>
</protein>
<dbReference type="EMBL" id="CP154858">
    <property type="protein sequence ID" value="XDT73372.1"/>
    <property type="molecule type" value="Genomic_DNA"/>
</dbReference>
<evidence type="ECO:0000259" key="5">
    <source>
        <dbReference type="PROSITE" id="PS50111"/>
    </source>
</evidence>
<dbReference type="GO" id="GO:0007165">
    <property type="term" value="P:signal transduction"/>
    <property type="evidence" value="ECO:0007669"/>
    <property type="project" value="UniProtKB-KW"/>
</dbReference>
<dbReference type="AlphaFoldDB" id="A0AB39UYH0"/>
<dbReference type="GO" id="GO:0006935">
    <property type="term" value="P:chemotaxis"/>
    <property type="evidence" value="ECO:0007669"/>
    <property type="project" value="UniProtKB-ARBA"/>
</dbReference>
<evidence type="ECO:0000256" key="3">
    <source>
        <dbReference type="PROSITE-ProRule" id="PRU00284"/>
    </source>
</evidence>
<evidence type="ECO:0000256" key="4">
    <source>
        <dbReference type="SAM" id="Coils"/>
    </source>
</evidence>
<dbReference type="InterPro" id="IPR004089">
    <property type="entry name" value="MCPsignal_dom"/>
</dbReference>
<dbReference type="KEGG" id="tcd:AAIA72_05210"/>
<keyword evidence="4" id="KW-0175">Coiled coil</keyword>
<name>A0AB39UYH0_9GAMM</name>
<sequence length="451" mass="49895">MLLYFENGVVRDIVKPGDPDCNVEKGRSVRTLLPADTPDDLQRAWHDALDQQRPLCLVIKPSGQAPLQTWSYYPGDTAGSGWIAAEPATTQQQHRLQVWQDQSRPPHPLRLKNRIAHTLLAFSPALLASFLVSVIPPPWTWPAALLPALGLAFGVAGYLSRPARILRETVLKSGASDMATYFAVGRLGPTAELLARFRHEQQWMKRLTAACRHQTAHCTSLLSTCEQEKSALEDELRSLREKLRTYEDTFREILANLHAETGECAVTENPIPNLSIADHEEVILGDLSRLNDGLTAILAAQHETREQTLALIRNIGEIAAQINLIALNAAIEAARAGDAGRGFAVVADEVRALAQRTQDTLTASQLSTDDTSLHAARDWSQQVEQLKARISVSLDQSRTALTQMQSIIATLSTSVDRLETREQQLRRQLIPLVANSSRPEPGAWHSEEQNR</sequence>